<accession>A0A202FB77</accession>
<feature type="transmembrane region" description="Helical" evidence="1">
    <location>
        <begin position="6"/>
        <end position="29"/>
    </location>
</feature>
<dbReference type="EMBL" id="MYFM01000004">
    <property type="protein sequence ID" value="OVE97729.1"/>
    <property type="molecule type" value="Genomic_DNA"/>
</dbReference>
<name>A0A202FB77_9LACO</name>
<keyword evidence="1" id="KW-0472">Membrane</keyword>
<dbReference type="Proteomes" id="UP000196232">
    <property type="component" value="Unassembled WGS sequence"/>
</dbReference>
<keyword evidence="1" id="KW-1133">Transmembrane helix</keyword>
<proteinExistence type="predicted"/>
<keyword evidence="1" id="KW-0812">Transmembrane</keyword>
<organism evidence="2 3">
    <name type="scientific">Companilactobacillus bobalius</name>
    <dbReference type="NCBI Taxonomy" id="2801451"/>
    <lineage>
        <taxon>Bacteria</taxon>
        <taxon>Bacillati</taxon>
        <taxon>Bacillota</taxon>
        <taxon>Bacilli</taxon>
        <taxon>Lactobacillales</taxon>
        <taxon>Lactobacillaceae</taxon>
        <taxon>Companilactobacillus</taxon>
    </lineage>
</organism>
<evidence type="ECO:0000256" key="1">
    <source>
        <dbReference type="SAM" id="Phobius"/>
    </source>
</evidence>
<protein>
    <submittedName>
        <fullName evidence="2">Uncharacterized protein</fullName>
    </submittedName>
</protein>
<dbReference type="AlphaFoldDB" id="A0A202FB77"/>
<evidence type="ECO:0000313" key="2">
    <source>
        <dbReference type="EMBL" id="OVE97729.1"/>
    </source>
</evidence>
<evidence type="ECO:0000313" key="3">
    <source>
        <dbReference type="Proteomes" id="UP000196232"/>
    </source>
</evidence>
<feature type="transmembrane region" description="Helical" evidence="1">
    <location>
        <begin position="41"/>
        <end position="62"/>
    </location>
</feature>
<comment type="caution">
    <text evidence="2">The sequence shown here is derived from an EMBL/GenBank/DDBJ whole genome shotgun (WGS) entry which is preliminary data.</text>
</comment>
<reference evidence="2 3" key="1">
    <citation type="submission" date="2017-03" db="EMBL/GenBank/DDBJ databases">
        <title>Genome sequence of Lactobacillus bobalius KACC 16343.</title>
        <authorList>
            <person name="Chun J."/>
        </authorList>
    </citation>
    <scope>NUCLEOTIDE SEQUENCE [LARGE SCALE GENOMIC DNA]</scope>
    <source>
        <strain evidence="2 3">KACC 16343</strain>
    </source>
</reference>
<gene>
    <name evidence="2" type="ORF">LKACC16343_01611</name>
</gene>
<sequence>MSVIYYYSFFAILIFCMAVWHYIAGILFPIRRKPTAEDIRFVKICITLERWLGYFILIYWFYYIAD</sequence>